<dbReference type="PANTHER" id="PTHR43000">
    <property type="entry name" value="DTDP-D-GLUCOSE 4,6-DEHYDRATASE-RELATED"/>
    <property type="match status" value="1"/>
</dbReference>
<reference evidence="3 4" key="1">
    <citation type="submission" date="2015-09" db="EMBL/GenBank/DDBJ databases">
        <authorList>
            <consortium name="Pathogen Informatics"/>
        </authorList>
    </citation>
    <scope>NUCLEOTIDE SEQUENCE [LARGE SCALE GENOMIC DNA]</scope>
    <source>
        <strain evidence="3 4">2789STDY5834960</strain>
    </source>
</reference>
<organism evidence="3 4">
    <name type="scientific">Roseburia intestinalis</name>
    <dbReference type="NCBI Taxonomy" id="166486"/>
    <lineage>
        <taxon>Bacteria</taxon>
        <taxon>Bacillati</taxon>
        <taxon>Bacillota</taxon>
        <taxon>Clostridia</taxon>
        <taxon>Lachnospirales</taxon>
        <taxon>Lachnospiraceae</taxon>
        <taxon>Roseburia</taxon>
    </lineage>
</organism>
<comment type="similarity">
    <text evidence="1">Belongs to the NAD(P)-dependent epimerase/dehydratase family.</text>
</comment>
<dbReference type="AlphaFoldDB" id="A0A173TVI2"/>
<gene>
    <name evidence="3" type="primary">rfbB</name>
    <name evidence="3" type="ORF">ERS852572_01693</name>
</gene>
<dbReference type="STRING" id="166486.ERS852572_01693"/>
<dbReference type="SUPFAM" id="SSF51735">
    <property type="entry name" value="NAD(P)-binding Rossmann-fold domains"/>
    <property type="match status" value="1"/>
</dbReference>
<protein>
    <submittedName>
        <fullName evidence="3">dTDP-glucose 4,6-dehydratase</fullName>
        <ecNumber evidence="3">4.2.1.46</ecNumber>
    </submittedName>
</protein>
<dbReference type="Pfam" id="PF01370">
    <property type="entry name" value="Epimerase"/>
    <property type="match status" value="1"/>
</dbReference>
<dbReference type="EMBL" id="CYXZ01000011">
    <property type="protein sequence ID" value="CUN05208.1"/>
    <property type="molecule type" value="Genomic_DNA"/>
</dbReference>
<dbReference type="Gene3D" id="3.40.50.720">
    <property type="entry name" value="NAD(P)-binding Rossmann-like Domain"/>
    <property type="match status" value="1"/>
</dbReference>
<dbReference type="InterPro" id="IPR001509">
    <property type="entry name" value="Epimerase_deHydtase"/>
</dbReference>
<dbReference type="OrthoDB" id="9789543at2"/>
<accession>A0A173TVI2</accession>
<dbReference type="GO" id="GO:0008460">
    <property type="term" value="F:dTDP-glucose 4,6-dehydratase activity"/>
    <property type="evidence" value="ECO:0007669"/>
    <property type="project" value="UniProtKB-EC"/>
</dbReference>
<keyword evidence="3" id="KW-0456">Lyase</keyword>
<name>A0A173TVI2_9FIRM</name>
<dbReference type="EC" id="4.2.1.46" evidence="3"/>
<evidence type="ECO:0000259" key="2">
    <source>
        <dbReference type="Pfam" id="PF01370"/>
    </source>
</evidence>
<feature type="domain" description="NAD-dependent epimerase/dehydratase" evidence="2">
    <location>
        <begin position="4"/>
        <end position="232"/>
    </location>
</feature>
<evidence type="ECO:0000256" key="1">
    <source>
        <dbReference type="ARBA" id="ARBA00007637"/>
    </source>
</evidence>
<evidence type="ECO:0000313" key="3">
    <source>
        <dbReference type="EMBL" id="CUN05208.1"/>
    </source>
</evidence>
<dbReference type="InterPro" id="IPR036291">
    <property type="entry name" value="NAD(P)-bd_dom_sf"/>
</dbReference>
<evidence type="ECO:0000313" key="4">
    <source>
        <dbReference type="Proteomes" id="UP000095350"/>
    </source>
</evidence>
<proteinExistence type="inferred from homology"/>
<dbReference type="Proteomes" id="UP000095350">
    <property type="component" value="Unassembled WGS sequence"/>
</dbReference>
<dbReference type="PaxDb" id="166486-ERS852572_01693"/>
<sequence length="304" mass="34369">MKKMIITGVNGFIGRCAMEYFSKDYEITGIDLADRYCEDRAEIHYYQCNMSKDSQELANIFTGVQPDVILHCAGSANVGASIVNPMADLDGNLHSLYQLLLALKSFEKRPKIIFLSSAGVYGNPKQLPITEKDALAPISPYGVHKQMGEELCSYYNRVHGYHIRCVRIFSAYGSGLRKQLLWDIYQKYLNTGRIDLFGTGNETRDFIHISDILRALELILAYQGPEEIFNVANGEEVSIRELAEIYAAQLGEKTDIVRFNGETKVGDPQNWRADISLLKKIGYEKKTDLTEGIREYVGWVKQQA</sequence>
<dbReference type="RefSeq" id="WP_055194176.1">
    <property type="nucleotide sequence ID" value="NZ_CABIYH010000011.1"/>
</dbReference>